<dbReference type="RefSeq" id="WP_396640579.1">
    <property type="nucleotide sequence ID" value="NZ_JBIQWL010000003.1"/>
</dbReference>
<dbReference type="EMBL" id="JBIQWL010000003">
    <property type="protein sequence ID" value="MFH8250620.1"/>
    <property type="molecule type" value="Genomic_DNA"/>
</dbReference>
<dbReference type="Proteomes" id="UP001610861">
    <property type="component" value="Unassembled WGS sequence"/>
</dbReference>
<feature type="domain" description="ATP-citrate synthase/succinyl-CoA ligase C-terminal" evidence="2">
    <location>
        <begin position="185"/>
        <end position="330"/>
    </location>
</feature>
<keyword evidence="4" id="KW-1185">Reference proteome</keyword>
<gene>
    <name evidence="3" type="ORF">ACH3VR_09680</name>
</gene>
<evidence type="ECO:0000259" key="2">
    <source>
        <dbReference type="Pfam" id="PF00549"/>
    </source>
</evidence>
<protein>
    <recommendedName>
        <fullName evidence="2">ATP-citrate synthase/succinyl-CoA ligase C-terminal domain-containing protein</fullName>
    </recommendedName>
</protein>
<accession>A0ABW7Q7B8</accession>
<comment type="caution">
    <text evidence="3">The sequence shown here is derived from an EMBL/GenBank/DDBJ whole genome shotgun (WGS) entry which is preliminary data.</text>
</comment>
<dbReference type="Gene3D" id="3.40.50.261">
    <property type="entry name" value="Succinyl-CoA synthetase domains"/>
    <property type="match status" value="2"/>
</dbReference>
<dbReference type="InterPro" id="IPR005811">
    <property type="entry name" value="SUCC_ACL_C"/>
</dbReference>
<dbReference type="Pfam" id="PF00549">
    <property type="entry name" value="Ligase_CoA"/>
    <property type="match status" value="1"/>
</dbReference>
<evidence type="ECO:0000313" key="3">
    <source>
        <dbReference type="EMBL" id="MFH8250620.1"/>
    </source>
</evidence>
<name>A0ABW7Q7B8_9MICO</name>
<evidence type="ECO:0000313" key="4">
    <source>
        <dbReference type="Proteomes" id="UP001610861"/>
    </source>
</evidence>
<evidence type="ECO:0000256" key="1">
    <source>
        <dbReference type="SAM" id="MobiDB-lite"/>
    </source>
</evidence>
<reference evidence="3 4" key="1">
    <citation type="submission" date="2024-09" db="EMBL/GenBank/DDBJ databases">
        <authorList>
            <person name="Pan X."/>
        </authorList>
    </citation>
    <scope>NUCLEOTIDE SEQUENCE [LARGE SCALE GENOMIC DNA]</scope>
    <source>
        <strain evidence="3 4">B2969</strain>
    </source>
</reference>
<organism evidence="3 4">
    <name type="scientific">Microbacterium alkaliflavum</name>
    <dbReference type="NCBI Taxonomy" id="3248839"/>
    <lineage>
        <taxon>Bacteria</taxon>
        <taxon>Bacillati</taxon>
        <taxon>Actinomycetota</taxon>
        <taxon>Actinomycetes</taxon>
        <taxon>Micrococcales</taxon>
        <taxon>Microbacteriaceae</taxon>
        <taxon>Microbacterium</taxon>
    </lineage>
</organism>
<dbReference type="SUPFAM" id="SSF52210">
    <property type="entry name" value="Succinyl-CoA synthetase domains"/>
    <property type="match status" value="1"/>
</dbReference>
<proteinExistence type="predicted"/>
<sequence length="339" mass="34855">MTTTAPDRSPDARRAGSLPHRVRPGRIGLVGPAGAASAEPAVRVHDFGAGISRWVETTHDDLADGAAGTGTIRGIDALLADDETGVILVVALSPAPEAAERVLERVRGCRKPVVVCFVGAAPAIVDGASACGLTLHTRTKPAALAAVAASGVDESTLDLHALNWPLIHEVRSLLAPPQHEIRGLFTSRALWAETASLVRETHGDVAAIAAIRGTEPAGLSRGHVLLDLSALDDPAVMSAERARHLRAAADDPMVGVVVVDFTLGRHPDPVGALAPAIVEAKAIATAQGRHLEVLGYVLGTEDDTPSLSAQAAALVATGATWASSSTNTGLLAREFVVSD</sequence>
<feature type="region of interest" description="Disordered" evidence="1">
    <location>
        <begin position="1"/>
        <end position="24"/>
    </location>
</feature>
<dbReference type="InterPro" id="IPR016102">
    <property type="entry name" value="Succinyl-CoA_synth-like"/>
</dbReference>